<evidence type="ECO:0000313" key="5">
    <source>
        <dbReference type="EMBL" id="MFC6331672.1"/>
    </source>
</evidence>
<reference evidence="6" key="1">
    <citation type="journal article" date="2019" name="Int. J. Syst. Evol. Microbiol.">
        <title>The Global Catalogue of Microorganisms (GCM) 10K type strain sequencing project: providing services to taxonomists for standard genome sequencing and annotation.</title>
        <authorList>
            <consortium name="The Broad Institute Genomics Platform"/>
            <consortium name="The Broad Institute Genome Sequencing Center for Infectious Disease"/>
            <person name="Wu L."/>
            <person name="Ma J."/>
        </authorList>
    </citation>
    <scope>NUCLEOTIDE SEQUENCE [LARGE SCALE GENOMIC DNA]</scope>
    <source>
        <strain evidence="6">PCU 280</strain>
    </source>
</reference>
<comment type="caution">
    <text evidence="5">The sequence shown here is derived from an EMBL/GenBank/DDBJ whole genome shotgun (WGS) entry which is preliminary data.</text>
</comment>
<feature type="domain" description="ABC transporter" evidence="4">
    <location>
        <begin position="5"/>
        <end position="236"/>
    </location>
</feature>
<protein>
    <submittedName>
        <fullName evidence="5">ABC transporter ATP-binding protein</fullName>
    </submittedName>
</protein>
<evidence type="ECO:0000256" key="1">
    <source>
        <dbReference type="ARBA" id="ARBA00022448"/>
    </source>
</evidence>
<sequence length="251" mass="28004">MSAVLRVEQLSGGYSPKRSIIHDLDIEINEGEMVGLIGVNGAGKSTTIKHILGLMTPHQGRITINGTTLDEHVEDYRSSYTYVPETPILFDELTVEEHLRLTAMAYGVPEQQYVELTEKLLERFHMVKKRKALSAHLSKGMKQKVMIMSALLAKPSLFIIDEPFLGLDPLGIRSLLEDLVEVKRNGSAILMSSHILSTVEHYCDRFIMLDQGRIIAHGTLDNMLQQASEHSKRAVSTLEEAFYAMLNGGEA</sequence>
<dbReference type="PANTHER" id="PTHR42939">
    <property type="entry name" value="ABC TRANSPORTER ATP-BINDING PROTEIN ALBC-RELATED"/>
    <property type="match status" value="1"/>
</dbReference>
<dbReference type="EMBL" id="JBHSTE010000001">
    <property type="protein sequence ID" value="MFC6331672.1"/>
    <property type="molecule type" value="Genomic_DNA"/>
</dbReference>
<dbReference type="Pfam" id="PF00005">
    <property type="entry name" value="ABC_tran"/>
    <property type="match status" value="1"/>
</dbReference>
<keyword evidence="3 5" id="KW-0067">ATP-binding</keyword>
<dbReference type="PANTHER" id="PTHR42939:SF5">
    <property type="entry name" value="ABC-TYPE TRANSPORTER ATP-BINDING PROTEIN ECSA"/>
    <property type="match status" value="1"/>
</dbReference>
<evidence type="ECO:0000256" key="2">
    <source>
        <dbReference type="ARBA" id="ARBA00022741"/>
    </source>
</evidence>
<dbReference type="RefSeq" id="WP_379231155.1">
    <property type="nucleotide sequence ID" value="NZ_JBHSTE010000001.1"/>
</dbReference>
<evidence type="ECO:0000313" key="6">
    <source>
        <dbReference type="Proteomes" id="UP001596233"/>
    </source>
</evidence>
<dbReference type="CDD" id="cd03230">
    <property type="entry name" value="ABC_DR_subfamily_A"/>
    <property type="match status" value="1"/>
</dbReference>
<evidence type="ECO:0000259" key="4">
    <source>
        <dbReference type="PROSITE" id="PS50893"/>
    </source>
</evidence>
<dbReference type="InterPro" id="IPR003439">
    <property type="entry name" value="ABC_transporter-like_ATP-bd"/>
</dbReference>
<keyword evidence="6" id="KW-1185">Reference proteome</keyword>
<proteinExistence type="predicted"/>
<dbReference type="SUPFAM" id="SSF52540">
    <property type="entry name" value="P-loop containing nucleoside triphosphate hydrolases"/>
    <property type="match status" value="1"/>
</dbReference>
<dbReference type="GO" id="GO:0005524">
    <property type="term" value="F:ATP binding"/>
    <property type="evidence" value="ECO:0007669"/>
    <property type="project" value="UniProtKB-KW"/>
</dbReference>
<name>A0ABW1UYX9_9BACL</name>
<evidence type="ECO:0000256" key="3">
    <source>
        <dbReference type="ARBA" id="ARBA00022840"/>
    </source>
</evidence>
<organism evidence="5 6">
    <name type="scientific">Paenibacillus septentrionalis</name>
    <dbReference type="NCBI Taxonomy" id="429342"/>
    <lineage>
        <taxon>Bacteria</taxon>
        <taxon>Bacillati</taxon>
        <taxon>Bacillota</taxon>
        <taxon>Bacilli</taxon>
        <taxon>Bacillales</taxon>
        <taxon>Paenibacillaceae</taxon>
        <taxon>Paenibacillus</taxon>
    </lineage>
</organism>
<dbReference type="Gene3D" id="3.40.50.300">
    <property type="entry name" value="P-loop containing nucleotide triphosphate hydrolases"/>
    <property type="match status" value="1"/>
</dbReference>
<dbReference type="InterPro" id="IPR027417">
    <property type="entry name" value="P-loop_NTPase"/>
</dbReference>
<keyword evidence="1" id="KW-0813">Transport</keyword>
<keyword evidence="2" id="KW-0547">Nucleotide-binding</keyword>
<gene>
    <name evidence="5" type="ORF">ACFP56_03485</name>
</gene>
<dbReference type="Proteomes" id="UP001596233">
    <property type="component" value="Unassembled WGS sequence"/>
</dbReference>
<dbReference type="InterPro" id="IPR003593">
    <property type="entry name" value="AAA+_ATPase"/>
</dbReference>
<accession>A0ABW1UYX9</accession>
<dbReference type="SMART" id="SM00382">
    <property type="entry name" value="AAA"/>
    <property type="match status" value="1"/>
</dbReference>
<dbReference type="PROSITE" id="PS50893">
    <property type="entry name" value="ABC_TRANSPORTER_2"/>
    <property type="match status" value="1"/>
</dbReference>
<dbReference type="InterPro" id="IPR051782">
    <property type="entry name" value="ABC_Transporter_VariousFunc"/>
</dbReference>